<dbReference type="InterPro" id="IPR037407">
    <property type="entry name" value="MLP_fam"/>
</dbReference>
<gene>
    <name evidence="2" type="ORF">GFH48_36320</name>
</gene>
<evidence type="ECO:0000259" key="1">
    <source>
        <dbReference type="SMART" id="SM00923"/>
    </source>
</evidence>
<keyword evidence="3" id="KW-1185">Reference proteome</keyword>
<protein>
    <submittedName>
        <fullName evidence="2">MbtH family NRPS accessory protein</fullName>
    </submittedName>
</protein>
<dbReference type="EMBL" id="CP045643">
    <property type="protein sequence ID" value="QFZ78033.1"/>
    <property type="molecule type" value="Genomic_DNA"/>
</dbReference>
<accession>A0A5Q0LLP7</accession>
<dbReference type="PANTHER" id="PTHR38444">
    <property type="entry name" value="ENTEROBACTIN BIOSYNTHESIS PROTEIN YBDZ"/>
    <property type="match status" value="1"/>
</dbReference>
<reference evidence="2 3" key="1">
    <citation type="submission" date="2019-10" db="EMBL/GenBank/DDBJ databases">
        <title>A novel species.</title>
        <authorList>
            <person name="Gao J."/>
        </authorList>
    </citation>
    <scope>NUCLEOTIDE SEQUENCE [LARGE SCALE GENOMIC DNA]</scope>
    <source>
        <strain evidence="2 3">QMT-28</strain>
    </source>
</reference>
<dbReference type="Proteomes" id="UP000326179">
    <property type="component" value="Chromosome"/>
</dbReference>
<sequence length="109" mass="12165">MRAGHSHRPPSGNSLPAPWFRIRVPASAISGHAEKWSTLVTNPFDDPDGVFFVLINDELQYSLWPAFADVPPGWAVAREAGTHRDSVAFIEENWTDMRPKSLVDRMAGH</sequence>
<organism evidence="2 3">
    <name type="scientific">Streptomyces fagopyri</name>
    <dbReference type="NCBI Taxonomy" id="2662397"/>
    <lineage>
        <taxon>Bacteria</taxon>
        <taxon>Bacillati</taxon>
        <taxon>Actinomycetota</taxon>
        <taxon>Actinomycetes</taxon>
        <taxon>Kitasatosporales</taxon>
        <taxon>Streptomycetaceae</taxon>
        <taxon>Streptomyces</taxon>
    </lineage>
</organism>
<name>A0A5Q0LLP7_9ACTN</name>
<dbReference type="AlphaFoldDB" id="A0A5Q0LLP7"/>
<evidence type="ECO:0000313" key="3">
    <source>
        <dbReference type="Proteomes" id="UP000326179"/>
    </source>
</evidence>
<dbReference type="KEGG" id="sfy:GFH48_36320"/>
<evidence type="ECO:0000313" key="2">
    <source>
        <dbReference type="EMBL" id="QFZ78033.1"/>
    </source>
</evidence>
<feature type="domain" description="MbtH-like" evidence="1">
    <location>
        <begin position="42"/>
        <end position="92"/>
    </location>
</feature>
<dbReference type="GO" id="GO:0005829">
    <property type="term" value="C:cytosol"/>
    <property type="evidence" value="ECO:0007669"/>
    <property type="project" value="TreeGrafter"/>
</dbReference>
<dbReference type="GO" id="GO:0019290">
    <property type="term" value="P:siderophore biosynthetic process"/>
    <property type="evidence" value="ECO:0007669"/>
    <property type="project" value="TreeGrafter"/>
</dbReference>
<dbReference type="SMART" id="SM00923">
    <property type="entry name" value="MbtH"/>
    <property type="match status" value="1"/>
</dbReference>
<dbReference type="PANTHER" id="PTHR38444:SF1">
    <property type="entry name" value="ENTEROBACTIN BIOSYNTHESIS PROTEIN YBDZ"/>
    <property type="match status" value="1"/>
</dbReference>
<dbReference type="Pfam" id="PF03621">
    <property type="entry name" value="MbtH"/>
    <property type="match status" value="1"/>
</dbReference>
<dbReference type="InterPro" id="IPR005153">
    <property type="entry name" value="MbtH-like_dom"/>
</dbReference>
<dbReference type="Gene3D" id="3.90.820.10">
    <property type="entry name" value="Structural Genomics, Unknown Function 30-nov-00 1gh9 Mol_id"/>
    <property type="match status" value="1"/>
</dbReference>
<dbReference type="SUPFAM" id="SSF160582">
    <property type="entry name" value="MbtH-like"/>
    <property type="match status" value="1"/>
</dbReference>
<proteinExistence type="predicted"/>
<dbReference type="InterPro" id="IPR038020">
    <property type="entry name" value="MbtH-like_sf"/>
</dbReference>